<dbReference type="SUPFAM" id="SSF143631">
    <property type="entry name" value="ApbE-like"/>
    <property type="match status" value="1"/>
</dbReference>
<gene>
    <name evidence="2" type="ORF">FGU65_06120</name>
</gene>
<dbReference type="PIRSF" id="PIRSF006421">
    <property type="entry name" value="UCP006421"/>
    <property type="match status" value="1"/>
</dbReference>
<dbReference type="NCBIfam" id="NF003324">
    <property type="entry name" value="PRK04334.1-4"/>
    <property type="match status" value="1"/>
</dbReference>
<evidence type="ECO:0000313" key="2">
    <source>
        <dbReference type="EMBL" id="MDN7024467.1"/>
    </source>
</evidence>
<keyword evidence="3" id="KW-1185">Reference proteome</keyword>
<dbReference type="RefSeq" id="WP_301663573.1">
    <property type="nucleotide sequence ID" value="NZ_VCYH01000003.1"/>
</dbReference>
<evidence type="ECO:0000313" key="3">
    <source>
        <dbReference type="Proteomes" id="UP001168338"/>
    </source>
</evidence>
<dbReference type="EMBL" id="VCYH01000003">
    <property type="protein sequence ID" value="MDN7024467.1"/>
    <property type="molecule type" value="Genomic_DNA"/>
</dbReference>
<reference evidence="2" key="1">
    <citation type="submission" date="2019-05" db="EMBL/GenBank/DDBJ databases">
        <title>Methanoculleus sp. FWC-SCC1, a methanogenic archaeon isolated from deep marine cold seep.</title>
        <authorList>
            <person name="Chen Y.-W."/>
            <person name="Chen S.-C."/>
            <person name="Teng N.-H."/>
            <person name="Lai M.-C."/>
        </authorList>
    </citation>
    <scope>NUCLEOTIDE SEQUENCE</scope>
    <source>
        <strain evidence="2">FWC-SCC1</strain>
    </source>
</reference>
<name>A0ABT8M964_9EURY</name>
<dbReference type="InterPro" id="IPR003374">
    <property type="entry name" value="ApbE-like_sf"/>
</dbReference>
<dbReference type="Gene3D" id="3.10.520.10">
    <property type="entry name" value="ApbE-like domains"/>
    <property type="match status" value="1"/>
</dbReference>
<dbReference type="HAMAP" id="MF_01079">
    <property type="entry name" value="UPF0280"/>
    <property type="match status" value="1"/>
</dbReference>
<comment type="similarity">
    <text evidence="1">Belongs to the UPF0280 family.</text>
</comment>
<comment type="caution">
    <text evidence="2">The sequence shown here is derived from an EMBL/GenBank/DDBJ whole genome shotgun (WGS) entry which is preliminary data.</text>
</comment>
<evidence type="ECO:0000256" key="1">
    <source>
        <dbReference type="HAMAP-Rule" id="MF_01079"/>
    </source>
</evidence>
<proteinExistence type="inferred from homology"/>
<protein>
    <recommendedName>
        <fullName evidence="1">UPF0280 protein FGU65_06120</fullName>
    </recommendedName>
</protein>
<dbReference type="InterPro" id="IPR037456">
    <property type="entry name" value="MA1715-like"/>
</dbReference>
<organism evidence="2 3">
    <name type="scientific">Methanoculleus frigidifontis</name>
    <dbReference type="NCBI Taxonomy" id="2584085"/>
    <lineage>
        <taxon>Archaea</taxon>
        <taxon>Methanobacteriati</taxon>
        <taxon>Methanobacteriota</taxon>
        <taxon>Stenosarchaea group</taxon>
        <taxon>Methanomicrobia</taxon>
        <taxon>Methanomicrobiales</taxon>
        <taxon>Methanomicrobiaceae</taxon>
        <taxon>Methanoculleus</taxon>
    </lineage>
</organism>
<sequence length="239" mass="24392">MIREHFQFRQTITTILAEESAHIEAAKEGILAARQELERLIAADPFFGATLDPYLPASPGRVAGRMAAAGENAGVGPMAAVAGTIAWAGVEAMRETGAAFGIVDNGGDIALISDRPVRVGIYAGASTLSSRFAFAVPPQPEVLGICTSSATVGPSISFGVADAVVVFSPDVSVADAWATALCNRLGTGDDDALFGALNGTAVTGVLAVAGEEVKRWGDLPPVVRADVSEALITSGKGII</sequence>
<dbReference type="InterPro" id="IPR007183">
    <property type="entry name" value="UPF0280"/>
</dbReference>
<accession>A0ABT8M964</accession>
<dbReference type="Proteomes" id="UP001168338">
    <property type="component" value="Unassembled WGS sequence"/>
</dbReference>